<reference evidence="2 3" key="1">
    <citation type="journal article" date="2024" name="Nat. Commun.">
        <title>Phylogenomics reveals the evolutionary origins of lichenization in chlorophyte algae.</title>
        <authorList>
            <person name="Puginier C."/>
            <person name="Libourel C."/>
            <person name="Otte J."/>
            <person name="Skaloud P."/>
            <person name="Haon M."/>
            <person name="Grisel S."/>
            <person name="Petersen M."/>
            <person name="Berrin J.G."/>
            <person name="Delaux P.M."/>
            <person name="Dal Grande F."/>
            <person name="Keller J."/>
        </authorList>
    </citation>
    <scope>NUCLEOTIDE SEQUENCE [LARGE SCALE GENOMIC DNA]</scope>
    <source>
        <strain evidence="2 3">SAG 245.80</strain>
    </source>
</reference>
<dbReference type="InterPro" id="IPR022935">
    <property type="entry name" value="ClpS"/>
</dbReference>
<dbReference type="PANTHER" id="PTHR33473:SF13">
    <property type="entry name" value="ATP-DEPENDENT CLP PROTEASE ADAPTER PROTEIN CLPS2, CHLOROPLASTIC"/>
    <property type="match status" value="1"/>
</dbReference>
<keyword evidence="3" id="KW-1185">Reference proteome</keyword>
<dbReference type="InterPro" id="IPR014719">
    <property type="entry name" value="Ribosomal_bL12_C/ClpS-like"/>
</dbReference>
<dbReference type="AlphaFoldDB" id="A0AAW1QJB3"/>
<protein>
    <submittedName>
        <fullName evidence="2">Uncharacterized protein</fullName>
    </submittedName>
</protein>
<dbReference type="EMBL" id="JALJOU010000100">
    <property type="protein sequence ID" value="KAK9821559.1"/>
    <property type="molecule type" value="Genomic_DNA"/>
</dbReference>
<accession>A0AAW1QJB3</accession>
<dbReference type="Gene3D" id="3.30.1390.10">
    <property type="match status" value="1"/>
</dbReference>
<comment type="caution">
    <text evidence="2">The sequence shown here is derived from an EMBL/GenBank/DDBJ whole genome shotgun (WGS) entry which is preliminary data.</text>
</comment>
<organism evidence="2 3">
    <name type="scientific">Elliptochloris bilobata</name>
    <dbReference type="NCBI Taxonomy" id="381761"/>
    <lineage>
        <taxon>Eukaryota</taxon>
        <taxon>Viridiplantae</taxon>
        <taxon>Chlorophyta</taxon>
        <taxon>core chlorophytes</taxon>
        <taxon>Trebouxiophyceae</taxon>
        <taxon>Trebouxiophyceae incertae sedis</taxon>
        <taxon>Elliptochloris clade</taxon>
        <taxon>Elliptochloris</taxon>
    </lineage>
</organism>
<sequence length="198" mass="21634">MASPAPDAVSSQERSTLAAKCPEHVLQAIYGKTAEKRKVYEQSLNSWWAEYAARKNDEEDEHVADSLLYDLNHLPRAAPPPEWLLERPGLDQLQPEGTPATQSGLGSSDTVPGKKLGGGAYRVLLLDSLQHTEKLVVHVITQVVVGTSQEHALNCYNTACKLGQAIITSCLKEHAEFYALQMAKNGVRCTIEPDSTVI</sequence>
<evidence type="ECO:0000256" key="1">
    <source>
        <dbReference type="SAM" id="MobiDB-lite"/>
    </source>
</evidence>
<evidence type="ECO:0000313" key="2">
    <source>
        <dbReference type="EMBL" id="KAK9821559.1"/>
    </source>
</evidence>
<dbReference type="Proteomes" id="UP001445335">
    <property type="component" value="Unassembled WGS sequence"/>
</dbReference>
<dbReference type="SUPFAM" id="SSF54736">
    <property type="entry name" value="ClpS-like"/>
    <property type="match status" value="1"/>
</dbReference>
<feature type="region of interest" description="Disordered" evidence="1">
    <location>
        <begin position="80"/>
        <end position="111"/>
    </location>
</feature>
<feature type="compositionally biased region" description="Polar residues" evidence="1">
    <location>
        <begin position="99"/>
        <end position="110"/>
    </location>
</feature>
<name>A0AAW1QJB3_9CHLO</name>
<dbReference type="GO" id="GO:0006508">
    <property type="term" value="P:proteolysis"/>
    <property type="evidence" value="ECO:0007669"/>
    <property type="project" value="InterPro"/>
</dbReference>
<dbReference type="PANTHER" id="PTHR33473">
    <property type="entry name" value="ATP-DEPENDENT CLP PROTEASE ADAPTER PROTEIN CLPS1, CHLOROPLASTIC"/>
    <property type="match status" value="1"/>
</dbReference>
<evidence type="ECO:0000313" key="3">
    <source>
        <dbReference type="Proteomes" id="UP001445335"/>
    </source>
</evidence>
<gene>
    <name evidence="2" type="ORF">WJX81_001774</name>
</gene>
<proteinExistence type="predicted"/>